<dbReference type="Pfam" id="PF02645">
    <property type="entry name" value="DegV"/>
    <property type="match status" value="1"/>
</dbReference>
<dbReference type="InterPro" id="IPR003797">
    <property type="entry name" value="DegV"/>
</dbReference>
<protein>
    <recommendedName>
        <fullName evidence="3">DegV family protein</fullName>
    </recommendedName>
</protein>
<reference evidence="1 2" key="1">
    <citation type="submission" date="2016-11" db="EMBL/GenBank/DDBJ databases">
        <authorList>
            <person name="Manzoor S."/>
        </authorList>
    </citation>
    <scope>NUCLEOTIDE SEQUENCE [LARGE SCALE GENOMIC DNA]</scope>
    <source>
        <strain evidence="1">Clostridium ultunense strain Esp</strain>
    </source>
</reference>
<sequence length="71" mass="8427">MSYKIITDTSANLTEEMIEQYNIDIIPLVFRIGEEEFYSYVKGEKTDIEQFYDRMRQGEIITTSLISMDMQ</sequence>
<dbReference type="RefSeq" id="WP_208754638.1">
    <property type="nucleotide sequence ID" value="NZ_LT669839.1"/>
</dbReference>
<dbReference type="Proteomes" id="UP000245423">
    <property type="component" value="Chromosome 1"/>
</dbReference>
<accession>A0A1M4PQR1</accession>
<evidence type="ECO:0008006" key="3">
    <source>
        <dbReference type="Google" id="ProtNLM"/>
    </source>
</evidence>
<evidence type="ECO:0000313" key="1">
    <source>
        <dbReference type="EMBL" id="SHD77826.1"/>
    </source>
</evidence>
<keyword evidence="2" id="KW-1185">Reference proteome</keyword>
<organism evidence="1 2">
    <name type="scientific">[Clostridium] ultunense Esp</name>
    <dbReference type="NCBI Taxonomy" id="1288971"/>
    <lineage>
        <taxon>Bacteria</taxon>
        <taxon>Bacillati</taxon>
        <taxon>Bacillota</taxon>
        <taxon>Tissierellia</taxon>
        <taxon>Tissierellales</taxon>
        <taxon>Tepidimicrobiaceae</taxon>
        <taxon>Schnuerera</taxon>
    </lineage>
</organism>
<name>A0A1M4PQR1_9FIRM</name>
<dbReference type="Gene3D" id="3.40.50.10170">
    <property type="match status" value="1"/>
</dbReference>
<dbReference type="SUPFAM" id="SSF82549">
    <property type="entry name" value="DAK1/DegV-like"/>
    <property type="match status" value="1"/>
</dbReference>
<dbReference type="EMBL" id="LT669839">
    <property type="protein sequence ID" value="SHD77826.1"/>
    <property type="molecule type" value="Genomic_DNA"/>
</dbReference>
<dbReference type="PROSITE" id="PS51482">
    <property type="entry name" value="DEGV"/>
    <property type="match status" value="1"/>
</dbReference>
<dbReference type="AlphaFoldDB" id="A0A1M4PQR1"/>
<proteinExistence type="predicted"/>
<evidence type="ECO:0000313" key="2">
    <source>
        <dbReference type="Proteomes" id="UP000245423"/>
    </source>
</evidence>
<gene>
    <name evidence="1" type="ORF">CUESP1_2480</name>
</gene>